<feature type="binding site" evidence="12">
    <location>
        <position position="184"/>
    </location>
    <ligand>
        <name>ATP</name>
        <dbReference type="ChEBI" id="CHEBI:30616"/>
    </ligand>
</feature>
<dbReference type="InterPro" id="IPR002173">
    <property type="entry name" value="Carboh/pur_kinase_PfkB_CS"/>
</dbReference>
<feature type="binding site" evidence="12">
    <location>
        <position position="246"/>
    </location>
    <ligand>
        <name>K(+)</name>
        <dbReference type="ChEBI" id="CHEBI:29103"/>
    </ligand>
</feature>
<evidence type="ECO:0000313" key="15">
    <source>
        <dbReference type="Proteomes" id="UP000051330"/>
    </source>
</evidence>
<comment type="catalytic activity">
    <reaction evidence="12">
        <text>D-ribose + ATP = D-ribose 5-phosphate + ADP + H(+)</text>
        <dbReference type="Rhea" id="RHEA:13697"/>
        <dbReference type="ChEBI" id="CHEBI:15378"/>
        <dbReference type="ChEBI" id="CHEBI:30616"/>
        <dbReference type="ChEBI" id="CHEBI:47013"/>
        <dbReference type="ChEBI" id="CHEBI:78346"/>
        <dbReference type="ChEBI" id="CHEBI:456216"/>
        <dbReference type="EC" id="2.7.1.15"/>
    </reaction>
</comment>
<evidence type="ECO:0000259" key="13">
    <source>
        <dbReference type="Pfam" id="PF00294"/>
    </source>
</evidence>
<feature type="binding site" evidence="12">
    <location>
        <begin position="12"/>
        <end position="14"/>
    </location>
    <ligand>
        <name>substrate</name>
    </ligand>
</feature>
<dbReference type="AlphaFoldDB" id="A0A0R1N2H1"/>
<feature type="binding site" evidence="12">
    <location>
        <position position="282"/>
    </location>
    <ligand>
        <name>K(+)</name>
        <dbReference type="ChEBI" id="CHEBI:29103"/>
    </ligand>
</feature>
<evidence type="ECO:0000256" key="4">
    <source>
        <dbReference type="ARBA" id="ARBA00022679"/>
    </source>
</evidence>
<feature type="binding site" evidence="12">
    <location>
        <position position="285"/>
    </location>
    <ligand>
        <name>K(+)</name>
        <dbReference type="ChEBI" id="CHEBI:29103"/>
    </ligand>
</feature>
<evidence type="ECO:0000256" key="10">
    <source>
        <dbReference type="ARBA" id="ARBA00022958"/>
    </source>
</evidence>
<feature type="binding site" evidence="12">
    <location>
        <begin position="220"/>
        <end position="225"/>
    </location>
    <ligand>
        <name>ATP</name>
        <dbReference type="ChEBI" id="CHEBI:30616"/>
    </ligand>
</feature>
<dbReference type="UniPathway" id="UPA00916">
    <property type="reaction ID" value="UER00889"/>
</dbReference>
<dbReference type="CDD" id="cd01174">
    <property type="entry name" value="ribokinase"/>
    <property type="match status" value="1"/>
</dbReference>
<dbReference type="NCBIfam" id="TIGR02152">
    <property type="entry name" value="D_ribokin_bact"/>
    <property type="match status" value="1"/>
</dbReference>
<keyword evidence="12" id="KW-0963">Cytoplasm</keyword>
<feature type="binding site" evidence="12">
    <location>
        <position position="276"/>
    </location>
    <ligand>
        <name>ATP</name>
        <dbReference type="ChEBI" id="CHEBI:30616"/>
    </ligand>
</feature>
<evidence type="ECO:0000256" key="8">
    <source>
        <dbReference type="ARBA" id="ARBA00022840"/>
    </source>
</evidence>
<dbReference type="EMBL" id="AZEC01000001">
    <property type="protein sequence ID" value="KRL14518.1"/>
    <property type="molecule type" value="Genomic_DNA"/>
</dbReference>
<proteinExistence type="inferred from homology"/>
<comment type="subcellular location">
    <subcellularLocation>
        <location evidence="12">Cytoplasm</location>
    </subcellularLocation>
</comment>
<sequence length="302" mass="31866">MKYDVAVLGSINLDVKALVKQYPAYGATATARDIQMLPGGKGANQAVAVAKLGGKLAFMGAIGNDGAGNQMIANLQANHIDTQFIVRKNDIGTGTFIILLDSQGENTMVGTLGANGALTRQEVAQAMAKIDAPVLLLQMETSRESVLTALQEAKRKGMFVILDPAPADNFFEEALKYADCVTPNQQETEKITGIAVHTQEDAEKAAKMIAQKGVPNVIVKMGSVGNVVYHQNQLDFVPATKVRAVDTVGAGDTFAGAMATHYAHHRDLLAAVEFGNAAASIKVSRTGGQKSIPTLAEMTQLV</sequence>
<evidence type="ECO:0000256" key="6">
    <source>
        <dbReference type="ARBA" id="ARBA00022741"/>
    </source>
</evidence>
<dbReference type="PROSITE" id="PS00583">
    <property type="entry name" value="PFKB_KINASES_1"/>
    <property type="match status" value="1"/>
</dbReference>
<dbReference type="PANTHER" id="PTHR10584:SF166">
    <property type="entry name" value="RIBOKINASE"/>
    <property type="match status" value="1"/>
</dbReference>
<feature type="binding site" evidence="12">
    <location>
        <position position="248"/>
    </location>
    <ligand>
        <name>K(+)</name>
        <dbReference type="ChEBI" id="CHEBI:29103"/>
    </ligand>
</feature>
<comment type="activity regulation">
    <text evidence="12">Activated by a monovalent cation that binds near, but not in, the active site. The most likely occupant of the site in vivo is potassium. Ion binding induces a conformational change that may alter substrate affinity.</text>
</comment>
<feature type="binding site" evidence="12">
    <location>
        <begin position="251"/>
        <end position="252"/>
    </location>
    <ligand>
        <name>ATP</name>
        <dbReference type="ChEBI" id="CHEBI:30616"/>
    </ligand>
</feature>
<comment type="cofactor">
    <cofactor evidence="12">
        <name>Mg(2+)</name>
        <dbReference type="ChEBI" id="CHEBI:18420"/>
    </cofactor>
    <text evidence="12">Requires a divalent cation, most likely magnesium in vivo, as an electrophilic catalyst to aid phosphoryl group transfer. It is the chelate of the metal and the nucleotide that is the actual substrate.</text>
</comment>
<dbReference type="GO" id="GO:0005829">
    <property type="term" value="C:cytosol"/>
    <property type="evidence" value="ECO:0007669"/>
    <property type="project" value="TreeGrafter"/>
</dbReference>
<keyword evidence="4 12" id="KW-0808">Transferase</keyword>
<evidence type="ECO:0000256" key="12">
    <source>
        <dbReference type="HAMAP-Rule" id="MF_01987"/>
    </source>
</evidence>
<comment type="similarity">
    <text evidence="12">Belongs to the carbohydrate kinase PfkB family. Ribokinase subfamily.</text>
</comment>
<evidence type="ECO:0000313" key="14">
    <source>
        <dbReference type="EMBL" id="KRL14518.1"/>
    </source>
</evidence>
<comment type="caution">
    <text evidence="12">Lacks conserved residue(s) required for the propagation of feature annotation.</text>
</comment>
<keyword evidence="11 12" id="KW-0119">Carbohydrate metabolism</keyword>
<reference evidence="14 15" key="1">
    <citation type="journal article" date="2015" name="Genome Announc.">
        <title>Expanding the biotechnology potential of lactobacilli through comparative genomics of 213 strains and associated genera.</title>
        <authorList>
            <person name="Sun Z."/>
            <person name="Harris H.M."/>
            <person name="McCann A."/>
            <person name="Guo C."/>
            <person name="Argimon S."/>
            <person name="Zhang W."/>
            <person name="Yang X."/>
            <person name="Jeffery I.B."/>
            <person name="Cooney J.C."/>
            <person name="Kagawa T.F."/>
            <person name="Liu W."/>
            <person name="Song Y."/>
            <person name="Salvetti E."/>
            <person name="Wrobel A."/>
            <person name="Rasinkangas P."/>
            <person name="Parkhill J."/>
            <person name="Rea M.C."/>
            <person name="O'Sullivan O."/>
            <person name="Ritari J."/>
            <person name="Douillard F.P."/>
            <person name="Paul Ross R."/>
            <person name="Yang R."/>
            <person name="Briner A.E."/>
            <person name="Felis G.E."/>
            <person name="de Vos W.M."/>
            <person name="Barrangou R."/>
            <person name="Klaenhammer T.R."/>
            <person name="Caufield P.W."/>
            <person name="Cui Y."/>
            <person name="Zhang H."/>
            <person name="O'Toole P.W."/>
        </authorList>
    </citation>
    <scope>NUCLEOTIDE SEQUENCE [LARGE SCALE GENOMIC DNA]</scope>
    <source>
        <strain evidence="14 15">DSM 12744</strain>
    </source>
</reference>
<dbReference type="PROSITE" id="PS00584">
    <property type="entry name" value="PFKB_KINASES_2"/>
    <property type="match status" value="1"/>
</dbReference>
<feature type="binding site" evidence="12">
    <location>
        <position position="291"/>
    </location>
    <ligand>
        <name>K(+)</name>
        <dbReference type="ChEBI" id="CHEBI:29103"/>
    </ligand>
</feature>
<keyword evidence="10 12" id="KW-0630">Potassium</keyword>
<dbReference type="HAMAP" id="MF_01987">
    <property type="entry name" value="Ribokinase"/>
    <property type="match status" value="1"/>
</dbReference>
<dbReference type="GO" id="GO:0046872">
    <property type="term" value="F:metal ion binding"/>
    <property type="evidence" value="ECO:0007669"/>
    <property type="project" value="UniProtKB-KW"/>
</dbReference>
<organism evidence="14 15">
    <name type="scientific">Schleiferilactobacillus perolens DSM 12744</name>
    <dbReference type="NCBI Taxonomy" id="1423792"/>
    <lineage>
        <taxon>Bacteria</taxon>
        <taxon>Bacillati</taxon>
        <taxon>Bacillota</taxon>
        <taxon>Bacilli</taxon>
        <taxon>Lactobacillales</taxon>
        <taxon>Lactobacillaceae</taxon>
        <taxon>Schleiferilactobacillus</taxon>
    </lineage>
</organism>
<keyword evidence="15" id="KW-1185">Reference proteome</keyword>
<dbReference type="PRINTS" id="PR00990">
    <property type="entry name" value="RIBOKINASE"/>
</dbReference>
<feature type="binding site" evidence="12">
    <location>
        <position position="287"/>
    </location>
    <ligand>
        <name>K(+)</name>
        <dbReference type="ChEBI" id="CHEBI:29103"/>
    </ligand>
</feature>
<dbReference type="Gene3D" id="3.40.1190.20">
    <property type="match status" value="1"/>
</dbReference>
<accession>A0A0R1N2H1</accession>
<evidence type="ECO:0000256" key="7">
    <source>
        <dbReference type="ARBA" id="ARBA00022777"/>
    </source>
</evidence>
<dbReference type="PANTHER" id="PTHR10584">
    <property type="entry name" value="SUGAR KINASE"/>
    <property type="match status" value="1"/>
</dbReference>
<dbReference type="STRING" id="1423792.FD09_GL000166"/>
<comment type="caution">
    <text evidence="14">The sequence shown here is derived from an EMBL/GenBank/DDBJ whole genome shotgun (WGS) entry which is preliminary data.</text>
</comment>
<evidence type="ECO:0000256" key="11">
    <source>
        <dbReference type="ARBA" id="ARBA00023277"/>
    </source>
</evidence>
<name>A0A0R1N2H1_9LACO</name>
<feature type="active site" description="Proton acceptor" evidence="12">
    <location>
        <position position="252"/>
    </location>
</feature>
<dbReference type="InterPro" id="IPR011877">
    <property type="entry name" value="Ribokinase"/>
</dbReference>
<evidence type="ECO:0000256" key="9">
    <source>
        <dbReference type="ARBA" id="ARBA00022842"/>
    </source>
</evidence>
<dbReference type="InterPro" id="IPR011611">
    <property type="entry name" value="PfkB_dom"/>
</dbReference>
<dbReference type="RefSeq" id="WP_057817294.1">
    <property type="nucleotide sequence ID" value="NZ_AZEC01000001.1"/>
</dbReference>
<feature type="binding site" evidence="12">
    <location>
        <position position="252"/>
    </location>
    <ligand>
        <name>substrate</name>
    </ligand>
</feature>
<gene>
    <name evidence="12" type="primary">rbsK</name>
    <name evidence="14" type="ORF">FD09_GL000166</name>
</gene>
<keyword evidence="9 12" id="KW-0460">Magnesium</keyword>
<dbReference type="EC" id="2.7.1.15" evidence="2 12"/>
<dbReference type="PATRIC" id="fig|1423792.3.peg.169"/>
<dbReference type="GO" id="GO:0019303">
    <property type="term" value="P:D-ribose catabolic process"/>
    <property type="evidence" value="ECO:0007669"/>
    <property type="project" value="UniProtKB-UniRule"/>
</dbReference>
<dbReference type="SUPFAM" id="SSF53613">
    <property type="entry name" value="Ribokinase-like"/>
    <property type="match status" value="1"/>
</dbReference>
<evidence type="ECO:0000256" key="2">
    <source>
        <dbReference type="ARBA" id="ARBA00012035"/>
    </source>
</evidence>
<feature type="binding site" evidence="12">
    <location>
        <position position="140"/>
    </location>
    <ligand>
        <name>substrate</name>
    </ligand>
</feature>
<evidence type="ECO:0000256" key="1">
    <source>
        <dbReference type="ARBA" id="ARBA00005380"/>
    </source>
</evidence>
<dbReference type="InterPro" id="IPR002139">
    <property type="entry name" value="Ribo/fructo_kinase"/>
</dbReference>
<evidence type="ECO:0000256" key="5">
    <source>
        <dbReference type="ARBA" id="ARBA00022723"/>
    </source>
</evidence>
<feature type="domain" description="Carbohydrate kinase PfkB" evidence="13">
    <location>
        <begin position="4"/>
        <end position="294"/>
    </location>
</feature>
<dbReference type="GO" id="GO:0005524">
    <property type="term" value="F:ATP binding"/>
    <property type="evidence" value="ECO:0007669"/>
    <property type="project" value="UniProtKB-UniRule"/>
</dbReference>
<protein>
    <recommendedName>
        <fullName evidence="3 12">Ribokinase</fullName>
        <shortName evidence="12">RK</shortName>
        <ecNumber evidence="2 12">2.7.1.15</ecNumber>
    </recommendedName>
</protein>
<comment type="function">
    <text evidence="12">Catalyzes the phosphorylation of ribose at O-5 in a reaction requiring ATP and magnesium. The resulting D-ribose-5-phosphate can then be used either for sythesis of nucleotides, histidine, and tryptophan, or as a component of the pentose phosphate pathway.</text>
</comment>
<dbReference type="InterPro" id="IPR029056">
    <property type="entry name" value="Ribokinase-like"/>
</dbReference>
<feature type="binding site" evidence="12">
    <location>
        <begin position="40"/>
        <end position="44"/>
    </location>
    <ligand>
        <name>substrate</name>
    </ligand>
</feature>
<dbReference type="OrthoDB" id="9775849at2"/>
<keyword evidence="6 12" id="KW-0547">Nucleotide-binding</keyword>
<comment type="similarity">
    <text evidence="1">Belongs to the carbohydrate kinase pfkB family.</text>
</comment>
<dbReference type="Pfam" id="PF00294">
    <property type="entry name" value="PfkB"/>
    <property type="match status" value="1"/>
</dbReference>
<dbReference type="GO" id="GO:0004747">
    <property type="term" value="F:ribokinase activity"/>
    <property type="evidence" value="ECO:0007669"/>
    <property type="project" value="UniProtKB-UniRule"/>
</dbReference>
<keyword evidence="5 12" id="KW-0479">Metal-binding</keyword>
<keyword evidence="7 12" id="KW-0418">Kinase</keyword>
<keyword evidence="8 12" id="KW-0067">ATP-binding</keyword>
<comment type="pathway">
    <text evidence="12">Carbohydrate metabolism; D-ribose degradation; D-ribose 5-phosphate from beta-D-ribopyranose: step 2/2.</text>
</comment>
<comment type="subunit">
    <text evidence="12">Homodimer.</text>
</comment>
<evidence type="ECO:0000256" key="3">
    <source>
        <dbReference type="ARBA" id="ARBA00016943"/>
    </source>
</evidence>
<dbReference type="Proteomes" id="UP000051330">
    <property type="component" value="Unassembled WGS sequence"/>
</dbReference>